<dbReference type="Proteomes" id="UP001268542">
    <property type="component" value="Unassembled WGS sequence"/>
</dbReference>
<keyword evidence="1" id="KW-0472">Membrane</keyword>
<gene>
    <name evidence="2" type="ORF">RDV89_12165</name>
</gene>
<sequence>MLGPLPRRYRWTLGAGVLAVFVVLGLVAGAASTVPLLLPSAVTLAVPLGLGAAYLLLHDFSARARL</sequence>
<name>A0ABU3PX73_9ACTN</name>
<feature type="transmembrane region" description="Helical" evidence="1">
    <location>
        <begin position="37"/>
        <end position="57"/>
    </location>
</feature>
<keyword evidence="1" id="KW-0812">Transmembrane</keyword>
<protein>
    <submittedName>
        <fullName evidence="2">OapA N-terminal domain-containing protein</fullName>
    </submittedName>
</protein>
<organism evidence="2 3">
    <name type="scientific">Nocardioides imazamoxiresistens</name>
    <dbReference type="NCBI Taxonomy" id="3231893"/>
    <lineage>
        <taxon>Bacteria</taxon>
        <taxon>Bacillati</taxon>
        <taxon>Actinomycetota</taxon>
        <taxon>Actinomycetes</taxon>
        <taxon>Propionibacteriales</taxon>
        <taxon>Nocardioidaceae</taxon>
        <taxon>Nocardioides</taxon>
    </lineage>
</organism>
<keyword evidence="1" id="KW-1133">Transmembrane helix</keyword>
<feature type="transmembrane region" description="Helical" evidence="1">
    <location>
        <begin position="12"/>
        <end position="31"/>
    </location>
</feature>
<proteinExistence type="predicted"/>
<comment type="caution">
    <text evidence="2">The sequence shown here is derived from an EMBL/GenBank/DDBJ whole genome shotgun (WGS) entry which is preliminary data.</text>
</comment>
<keyword evidence="3" id="KW-1185">Reference proteome</keyword>
<dbReference type="RefSeq" id="WP_315733319.1">
    <property type="nucleotide sequence ID" value="NZ_JAVYII010000005.1"/>
</dbReference>
<evidence type="ECO:0000313" key="2">
    <source>
        <dbReference type="EMBL" id="MDT9593828.1"/>
    </source>
</evidence>
<reference evidence="2 3" key="1">
    <citation type="submission" date="2023-08" db="EMBL/GenBank/DDBJ databases">
        <title>Nocardioides seae sp. nov., a bacterium isolated from a soil.</title>
        <authorList>
            <person name="Wang X."/>
        </authorList>
    </citation>
    <scope>NUCLEOTIDE SEQUENCE [LARGE SCALE GENOMIC DNA]</scope>
    <source>
        <strain evidence="2 3">YZH12</strain>
    </source>
</reference>
<dbReference type="EMBL" id="JAVYII010000005">
    <property type="protein sequence ID" value="MDT9593828.1"/>
    <property type="molecule type" value="Genomic_DNA"/>
</dbReference>
<accession>A0ABU3PX73</accession>
<evidence type="ECO:0000313" key="3">
    <source>
        <dbReference type="Proteomes" id="UP001268542"/>
    </source>
</evidence>
<evidence type="ECO:0000256" key="1">
    <source>
        <dbReference type="SAM" id="Phobius"/>
    </source>
</evidence>